<dbReference type="GO" id="GO:0051028">
    <property type="term" value="P:mRNA transport"/>
    <property type="evidence" value="ECO:0007669"/>
    <property type="project" value="UniProtKB-UniRule"/>
</dbReference>
<evidence type="ECO:0000256" key="3">
    <source>
        <dbReference type="ARBA" id="ARBA00022816"/>
    </source>
</evidence>
<evidence type="ECO:0000259" key="7">
    <source>
        <dbReference type="PROSITE" id="PS51472"/>
    </source>
</evidence>
<organism evidence="8 9">
    <name type="scientific">Pycnococcus provasolii</name>
    <dbReference type="NCBI Taxonomy" id="41880"/>
    <lineage>
        <taxon>Eukaryota</taxon>
        <taxon>Viridiplantae</taxon>
        <taxon>Chlorophyta</taxon>
        <taxon>Pseudoscourfieldiophyceae</taxon>
        <taxon>Pseudoscourfieldiales</taxon>
        <taxon>Pycnococcaceae</taxon>
        <taxon>Pycnococcus</taxon>
    </lineage>
</organism>
<keyword evidence="9" id="KW-1185">Reference proteome</keyword>
<evidence type="ECO:0000313" key="9">
    <source>
        <dbReference type="Proteomes" id="UP000660262"/>
    </source>
</evidence>
<name>A0A830HS53_9CHLO</name>
<dbReference type="PROSITE" id="PS51472">
    <property type="entry name" value="RRM_NUP35"/>
    <property type="match status" value="1"/>
</dbReference>
<keyword evidence="3 5" id="KW-0509">mRNA transport</keyword>
<evidence type="ECO:0000256" key="1">
    <source>
        <dbReference type="ARBA" id="ARBA00004123"/>
    </source>
</evidence>
<proteinExistence type="predicted"/>
<dbReference type="EMBL" id="BNJQ01000021">
    <property type="protein sequence ID" value="GHP08580.1"/>
    <property type="molecule type" value="Genomic_DNA"/>
</dbReference>
<dbReference type="Proteomes" id="UP000660262">
    <property type="component" value="Unassembled WGS sequence"/>
</dbReference>
<dbReference type="GO" id="GO:0044613">
    <property type="term" value="C:nuclear pore central transport channel"/>
    <property type="evidence" value="ECO:0007669"/>
    <property type="project" value="TreeGrafter"/>
</dbReference>
<dbReference type="PANTHER" id="PTHR21527:SF6">
    <property type="entry name" value="NUCLEOPORIN NUP35"/>
    <property type="match status" value="1"/>
</dbReference>
<dbReference type="AlphaFoldDB" id="A0A830HS53"/>
<keyword evidence="5" id="KW-0811">Translocation</keyword>
<keyword evidence="4 5" id="KW-0539">Nucleus</keyword>
<evidence type="ECO:0000256" key="4">
    <source>
        <dbReference type="ARBA" id="ARBA00023242"/>
    </source>
</evidence>
<comment type="caution">
    <text evidence="8">The sequence shown here is derived from an EMBL/GenBank/DDBJ whole genome shotgun (WGS) entry which is preliminary data.</text>
</comment>
<evidence type="ECO:0000256" key="2">
    <source>
        <dbReference type="ARBA" id="ARBA00022448"/>
    </source>
</evidence>
<dbReference type="GO" id="GO:0044615">
    <property type="term" value="C:nuclear pore nuclear basket"/>
    <property type="evidence" value="ECO:0007669"/>
    <property type="project" value="TreeGrafter"/>
</dbReference>
<dbReference type="OrthoDB" id="511399at2759"/>
<evidence type="ECO:0000313" key="8">
    <source>
        <dbReference type="EMBL" id="GHP08580.1"/>
    </source>
</evidence>
<accession>A0A830HS53</accession>
<sequence length="336" mass="33173">MASTPGTPGNGPGIPITPAGARFLSLIRTPSAQSPARPFPGGGTADTPVQYGSSAVDGSGSDQPRDQQGGALGSAYRGGGGASAGLSFDGVDEGASPRGVSPARRDGAGGRTPPPPPTESLYDRMHRTPGRASPAASQVTQPAMPGTSAADTATSGKGKGVDDVHKDHAAAAAAATSSAFVAAAAVATEAAVMDGWVTLYGFPSHMASAALAAFATCGDVAEVSRWGVPASGNFVHVRFVHADAARLAVRRASVEVAPGLIVGARPTTQKHLAALAQRHTATAVPMASGAAANGGPSRNASAWNSKAHADSTVATAASAPVAPSVWSKFVEFVVGV</sequence>
<feature type="region of interest" description="Disordered" evidence="6">
    <location>
        <begin position="25"/>
        <end position="162"/>
    </location>
</feature>
<comment type="subcellular location">
    <subcellularLocation>
        <location evidence="1">Nucleus</location>
    </subcellularLocation>
</comment>
<keyword evidence="5" id="KW-0653">Protein transport</keyword>
<evidence type="ECO:0000256" key="6">
    <source>
        <dbReference type="SAM" id="MobiDB-lite"/>
    </source>
</evidence>
<dbReference type="InterPro" id="IPR007846">
    <property type="entry name" value="RRM_NUP35_dom"/>
</dbReference>
<dbReference type="GO" id="GO:0005543">
    <property type="term" value="F:phospholipid binding"/>
    <property type="evidence" value="ECO:0007669"/>
    <property type="project" value="TreeGrafter"/>
</dbReference>
<gene>
    <name evidence="8" type="ORF">PPROV_000731700</name>
</gene>
<dbReference type="InterPro" id="IPR012677">
    <property type="entry name" value="Nucleotide-bd_a/b_plait_sf"/>
</dbReference>
<dbReference type="GO" id="GO:0017056">
    <property type="term" value="F:structural constituent of nuclear pore"/>
    <property type="evidence" value="ECO:0007669"/>
    <property type="project" value="TreeGrafter"/>
</dbReference>
<feature type="compositionally biased region" description="Gly residues" evidence="6">
    <location>
        <begin position="70"/>
        <end position="83"/>
    </location>
</feature>
<dbReference type="PANTHER" id="PTHR21527">
    <property type="entry name" value="NUCLEOPORIN NUP35"/>
    <property type="match status" value="1"/>
</dbReference>
<evidence type="ECO:0000256" key="5">
    <source>
        <dbReference type="PROSITE-ProRule" id="PRU00804"/>
    </source>
</evidence>
<dbReference type="Pfam" id="PF05172">
    <property type="entry name" value="RRM_Nup35"/>
    <property type="match status" value="1"/>
</dbReference>
<keyword evidence="2 5" id="KW-0813">Transport</keyword>
<dbReference type="GO" id="GO:0006999">
    <property type="term" value="P:nuclear pore organization"/>
    <property type="evidence" value="ECO:0007669"/>
    <property type="project" value="TreeGrafter"/>
</dbReference>
<dbReference type="Gene3D" id="3.30.70.330">
    <property type="match status" value="1"/>
</dbReference>
<keyword evidence="5" id="KW-0906">Nuclear pore complex</keyword>
<feature type="domain" description="RRM Nup35-type" evidence="7">
    <location>
        <begin position="191"/>
        <end position="274"/>
    </location>
</feature>
<feature type="region of interest" description="Disordered" evidence="6">
    <location>
        <begin position="1"/>
        <end position="20"/>
    </location>
</feature>
<protein>
    <recommendedName>
        <fullName evidence="7">RRM Nup35-type domain-containing protein</fullName>
    </recommendedName>
</protein>
<reference evidence="8" key="1">
    <citation type="submission" date="2020-10" db="EMBL/GenBank/DDBJ databases">
        <title>Unveiling of a novel bifunctional photoreceptor, Dualchrome1, isolated from a cosmopolitan green alga.</title>
        <authorList>
            <person name="Suzuki S."/>
            <person name="Kawachi M."/>
        </authorList>
    </citation>
    <scope>NUCLEOTIDE SEQUENCE</scope>
    <source>
        <strain evidence="8">NIES 2893</strain>
    </source>
</reference>
<dbReference type="GO" id="GO:0006607">
    <property type="term" value="P:NLS-bearing protein import into nucleus"/>
    <property type="evidence" value="ECO:0007669"/>
    <property type="project" value="TreeGrafter"/>
</dbReference>